<accession>A0A0K2TNL9</accession>
<organism evidence="1">
    <name type="scientific">Lepeophtheirus salmonis</name>
    <name type="common">Salmon louse</name>
    <name type="synonym">Caligus salmonis</name>
    <dbReference type="NCBI Taxonomy" id="72036"/>
    <lineage>
        <taxon>Eukaryota</taxon>
        <taxon>Metazoa</taxon>
        <taxon>Ecdysozoa</taxon>
        <taxon>Arthropoda</taxon>
        <taxon>Crustacea</taxon>
        <taxon>Multicrustacea</taxon>
        <taxon>Hexanauplia</taxon>
        <taxon>Copepoda</taxon>
        <taxon>Siphonostomatoida</taxon>
        <taxon>Caligidae</taxon>
        <taxon>Lepeophtheirus</taxon>
    </lineage>
</organism>
<evidence type="ECO:0000313" key="1">
    <source>
        <dbReference type="EMBL" id="CDW27237.1"/>
    </source>
</evidence>
<protein>
    <recommendedName>
        <fullName evidence="2">Peptidase S1 domain-containing protein</fullName>
    </recommendedName>
</protein>
<reference evidence="1" key="1">
    <citation type="submission" date="2014-05" db="EMBL/GenBank/DDBJ databases">
        <authorList>
            <person name="Chronopoulou M."/>
        </authorList>
    </citation>
    <scope>NUCLEOTIDE SEQUENCE</scope>
    <source>
        <tissue evidence="1">Whole organism</tissue>
    </source>
</reference>
<dbReference type="SUPFAM" id="SSF50494">
    <property type="entry name" value="Trypsin-like serine proteases"/>
    <property type="match status" value="1"/>
</dbReference>
<name>A0A0K2TNL9_LEPSM</name>
<dbReference type="InterPro" id="IPR009003">
    <property type="entry name" value="Peptidase_S1_PA"/>
</dbReference>
<evidence type="ECO:0008006" key="2">
    <source>
        <dbReference type="Google" id="ProtNLM"/>
    </source>
</evidence>
<dbReference type="AlphaFoldDB" id="A0A0K2TNL9"/>
<dbReference type="EMBL" id="HACA01009876">
    <property type="protein sequence ID" value="CDW27237.1"/>
    <property type="molecule type" value="Transcribed_RNA"/>
</dbReference>
<sequence length="114" mass="12816">MNIDRSIIHQGANETMRRNTNEDSKVLQAGRVTTIQASYKVCRNTGVFCTGPNTGLKSMASRTSLAMCFNGKCALVGVHSTRSVAFSLDYNEFYSFTNIVYYLPWIYKNGNKRI</sequence>
<proteinExistence type="predicted"/>